<dbReference type="EMBL" id="CP114040">
    <property type="protein sequence ID" value="WAS94571.1"/>
    <property type="molecule type" value="Genomic_DNA"/>
</dbReference>
<dbReference type="PROSITE" id="PS51257">
    <property type="entry name" value="PROKAR_LIPOPROTEIN"/>
    <property type="match status" value="1"/>
</dbReference>
<dbReference type="InterPro" id="IPR036249">
    <property type="entry name" value="Thioredoxin-like_sf"/>
</dbReference>
<organism evidence="2 3">
    <name type="scientific">Nannocystis punicea</name>
    <dbReference type="NCBI Taxonomy" id="2995304"/>
    <lineage>
        <taxon>Bacteria</taxon>
        <taxon>Pseudomonadati</taxon>
        <taxon>Myxococcota</taxon>
        <taxon>Polyangia</taxon>
        <taxon>Nannocystales</taxon>
        <taxon>Nannocystaceae</taxon>
        <taxon>Nannocystis</taxon>
    </lineage>
</organism>
<protein>
    <submittedName>
        <fullName evidence="2">Redoxin domain-containing protein</fullName>
    </submittedName>
</protein>
<dbReference type="InterPro" id="IPR011990">
    <property type="entry name" value="TPR-like_helical_dom_sf"/>
</dbReference>
<dbReference type="RefSeq" id="WP_269036907.1">
    <property type="nucleotide sequence ID" value="NZ_CP114040.1"/>
</dbReference>
<dbReference type="InterPro" id="IPR000866">
    <property type="entry name" value="AhpC/TSA"/>
</dbReference>
<keyword evidence="3" id="KW-1185">Reference proteome</keyword>
<dbReference type="InterPro" id="IPR013766">
    <property type="entry name" value="Thioredoxin_domain"/>
</dbReference>
<dbReference type="Pfam" id="PF14559">
    <property type="entry name" value="TPR_19"/>
    <property type="match status" value="1"/>
</dbReference>
<proteinExistence type="predicted"/>
<dbReference type="Gene3D" id="1.25.40.10">
    <property type="entry name" value="Tetratricopeptide repeat domain"/>
    <property type="match status" value="2"/>
</dbReference>
<sequence>MADSHRVSRALLFVALVCACTQPQPPAPREAPKVARPVAPTADAADADRVRDLQYAYDPEQCVTEGEALLRVQPNDHRARAWTIACVADSGRRLEAEALADKMIAELPDEPWAAFARVAVGLVDRDFPDAGALIASEPLTTALAYHPDVLQLRARALLAFDRTDDATTLAVAHPEALQPIHLRALFKRSNDARDQLPAALAEAEKAQGVPAVDAAAAAAQALTQAERHDDALKWMEKAIAASPASVRLRQQRWQLWQQAPGRSDDEKREAIVRDVDALLELRGQQPSALLAAAAILRELGQVERADTLERRIAGEFTDSPANEKLLYRRIAAELGPDGAPRPERTAELRAELAGFLARPQLHEPSLREEAGRLRFELLRADPATPPDELLAAIEFMRVAGRTDLESAHTDGPIALAERGVHLERAEALAREGAAAIERFGAELRATGLALEVCDILRRDRLGLNYDALGAVLLAAGRLDEAEAALKQSQEVSPGYPKSLARLAALARKRGDMDAAEGYLAAGFEQDVPGRENPCKVMLEQIYREEHGDLKGYEKFVEKIKARARDIRRAKVIAGKAASPAPAPAFALERLDGTKVGNDTLRGKIAVIKFWFTTCKPCIDELPEFEKLIKDYARDREVEFLTIHSGGETEEVAQWMREHKHAFPVLLDRGFCQKAGIAAFPTFWILDRDGGLAYSLPGAAPNMREEFAWRIESLRG</sequence>
<dbReference type="SUPFAM" id="SSF48452">
    <property type="entry name" value="TPR-like"/>
    <property type="match status" value="1"/>
</dbReference>
<dbReference type="InterPro" id="IPR050553">
    <property type="entry name" value="Thioredoxin_ResA/DsbE_sf"/>
</dbReference>
<evidence type="ECO:0000313" key="2">
    <source>
        <dbReference type="EMBL" id="WAS94571.1"/>
    </source>
</evidence>
<evidence type="ECO:0000259" key="1">
    <source>
        <dbReference type="PROSITE" id="PS51352"/>
    </source>
</evidence>
<name>A0ABY7H5N0_9BACT</name>
<dbReference type="PANTHER" id="PTHR42852">
    <property type="entry name" value="THIOL:DISULFIDE INTERCHANGE PROTEIN DSBE"/>
    <property type="match status" value="1"/>
</dbReference>
<dbReference type="Gene3D" id="3.40.30.10">
    <property type="entry name" value="Glutaredoxin"/>
    <property type="match status" value="1"/>
</dbReference>
<dbReference type="Proteomes" id="UP001164459">
    <property type="component" value="Chromosome"/>
</dbReference>
<gene>
    <name evidence="2" type="ORF">O0S08_00290</name>
</gene>
<dbReference type="Pfam" id="PF00578">
    <property type="entry name" value="AhpC-TSA"/>
    <property type="match status" value="1"/>
</dbReference>
<evidence type="ECO:0000313" key="3">
    <source>
        <dbReference type="Proteomes" id="UP001164459"/>
    </source>
</evidence>
<feature type="domain" description="Thioredoxin" evidence="1">
    <location>
        <begin position="576"/>
        <end position="715"/>
    </location>
</feature>
<accession>A0ABY7H5N0</accession>
<dbReference type="PROSITE" id="PS51352">
    <property type="entry name" value="THIOREDOXIN_2"/>
    <property type="match status" value="1"/>
</dbReference>
<dbReference type="CDD" id="cd02966">
    <property type="entry name" value="TlpA_like_family"/>
    <property type="match status" value="1"/>
</dbReference>
<dbReference type="SUPFAM" id="SSF52833">
    <property type="entry name" value="Thioredoxin-like"/>
    <property type="match status" value="1"/>
</dbReference>
<reference evidence="2" key="1">
    <citation type="submission" date="2022-11" db="EMBL/GenBank/DDBJ databases">
        <title>Minimal conservation of predation-associated metabolite biosynthetic gene clusters underscores biosynthetic potential of Myxococcota including descriptions for ten novel species: Archangium lansinium sp. nov., Myxococcus landrumus sp. nov., Nannocystis bai.</title>
        <authorList>
            <person name="Ahearne A."/>
            <person name="Stevens C."/>
            <person name="Dowd S."/>
        </authorList>
    </citation>
    <scope>NUCLEOTIDE SEQUENCE</scope>
    <source>
        <strain evidence="2">Fl3</strain>
    </source>
</reference>
<dbReference type="PANTHER" id="PTHR42852:SF13">
    <property type="entry name" value="PROTEIN DIPZ"/>
    <property type="match status" value="1"/>
</dbReference>